<proteinExistence type="predicted"/>
<reference evidence="1" key="1">
    <citation type="submission" date="2020-05" db="EMBL/GenBank/DDBJ databases">
        <authorList>
            <person name="Rincon C."/>
            <person name="Sanders R I."/>
            <person name="Robbins C."/>
            <person name="Chaturvedi A."/>
        </authorList>
    </citation>
    <scope>NUCLEOTIDE SEQUENCE</scope>
    <source>
        <strain evidence="1">CHB12</strain>
    </source>
</reference>
<dbReference type="Proteomes" id="UP000684084">
    <property type="component" value="Unassembled WGS sequence"/>
</dbReference>
<dbReference type="OrthoDB" id="2376022at2759"/>
<accession>A0A915YYT6</accession>
<dbReference type="EMBL" id="CAGKOT010000008">
    <property type="protein sequence ID" value="CAB5351905.1"/>
    <property type="molecule type" value="Genomic_DNA"/>
</dbReference>
<evidence type="ECO:0000313" key="2">
    <source>
        <dbReference type="Proteomes" id="UP000684084"/>
    </source>
</evidence>
<protein>
    <submittedName>
        <fullName evidence="1">Uncharacterized protein</fullName>
    </submittedName>
</protein>
<gene>
    <name evidence="1" type="ORF">CHRIB12_LOCUS5310</name>
</gene>
<sequence>MLPKISQYTKALRNGKLNFDKERSVREGYLFDYTSELDKISLEKLRLWPNDKQISDTIHHSYRLAQDLAEYVGMIQPFDISVDIDTPQILIESHEIDISSSDVDKQSHDNNDDEYDLSTAIGEASLEMKQIAETSDDNGCEFNDDFTEGRSQLDGIVKPPENLYILNDGDSAKIP</sequence>
<comment type="caution">
    <text evidence="1">The sequence shown here is derived from an EMBL/GenBank/DDBJ whole genome shotgun (WGS) entry which is preliminary data.</text>
</comment>
<organism evidence="1 2">
    <name type="scientific">Rhizophagus irregularis</name>
    <dbReference type="NCBI Taxonomy" id="588596"/>
    <lineage>
        <taxon>Eukaryota</taxon>
        <taxon>Fungi</taxon>
        <taxon>Fungi incertae sedis</taxon>
        <taxon>Mucoromycota</taxon>
        <taxon>Glomeromycotina</taxon>
        <taxon>Glomeromycetes</taxon>
        <taxon>Glomerales</taxon>
        <taxon>Glomeraceae</taxon>
        <taxon>Rhizophagus</taxon>
    </lineage>
</organism>
<name>A0A915YYT6_9GLOM</name>
<evidence type="ECO:0000313" key="1">
    <source>
        <dbReference type="EMBL" id="CAB5351905.1"/>
    </source>
</evidence>
<dbReference type="AlphaFoldDB" id="A0A915YYT6"/>